<keyword evidence="2" id="KW-1185">Reference proteome</keyword>
<comment type="caution">
    <text evidence="1">The sequence shown here is derived from an EMBL/GenBank/DDBJ whole genome shotgun (WGS) entry which is preliminary data.</text>
</comment>
<accession>A0ABV0QAJ0</accession>
<name>A0ABV0QAJ0_9TELE</name>
<dbReference type="Proteomes" id="UP001434883">
    <property type="component" value="Unassembled WGS sequence"/>
</dbReference>
<organism evidence="1 2">
    <name type="scientific">Xenoophorus captivus</name>
    <dbReference type="NCBI Taxonomy" id="1517983"/>
    <lineage>
        <taxon>Eukaryota</taxon>
        <taxon>Metazoa</taxon>
        <taxon>Chordata</taxon>
        <taxon>Craniata</taxon>
        <taxon>Vertebrata</taxon>
        <taxon>Euteleostomi</taxon>
        <taxon>Actinopterygii</taxon>
        <taxon>Neopterygii</taxon>
        <taxon>Teleostei</taxon>
        <taxon>Neoteleostei</taxon>
        <taxon>Acanthomorphata</taxon>
        <taxon>Ovalentaria</taxon>
        <taxon>Atherinomorphae</taxon>
        <taxon>Cyprinodontiformes</taxon>
        <taxon>Goodeidae</taxon>
        <taxon>Xenoophorus</taxon>
    </lineage>
</organism>
<evidence type="ECO:0000313" key="2">
    <source>
        <dbReference type="Proteomes" id="UP001434883"/>
    </source>
</evidence>
<reference evidence="1 2" key="1">
    <citation type="submission" date="2021-06" db="EMBL/GenBank/DDBJ databases">
        <authorList>
            <person name="Palmer J.M."/>
        </authorList>
    </citation>
    <scope>NUCLEOTIDE SEQUENCE [LARGE SCALE GENOMIC DNA]</scope>
    <source>
        <strain evidence="1 2">XC_2019</strain>
        <tissue evidence="1">Muscle</tissue>
    </source>
</reference>
<sequence>CNVNAPLCFFNKSTTEEPIYCSLKQLIIPIPPKVEMEGGLASKFSNIEQQSNLRGSHWKKHTHSKQINYYSSKYCSGSASRNTISCTHMHTEVRTPLSNGQRNTCLNGGYVTYVQILSVSSPRYICAQPCCREAGTLGVCGVCPMRTK</sequence>
<dbReference type="EMBL" id="JAHRIN010002825">
    <property type="protein sequence ID" value="MEQ2192563.1"/>
    <property type="molecule type" value="Genomic_DNA"/>
</dbReference>
<evidence type="ECO:0000313" key="1">
    <source>
        <dbReference type="EMBL" id="MEQ2192563.1"/>
    </source>
</evidence>
<protein>
    <submittedName>
        <fullName evidence="1">Uncharacterized protein</fullName>
    </submittedName>
</protein>
<gene>
    <name evidence="1" type="ORF">XENOCAPTIV_013581</name>
</gene>
<feature type="non-terminal residue" evidence="1">
    <location>
        <position position="1"/>
    </location>
</feature>
<proteinExistence type="predicted"/>